<name>A0A1R4H4W9_9GAMM</name>
<reference evidence="2" key="1">
    <citation type="submission" date="2017-02" db="EMBL/GenBank/DDBJ databases">
        <authorList>
            <person name="Daims H."/>
        </authorList>
    </citation>
    <scope>NUCLEOTIDE SEQUENCE [LARGE SCALE GENOMIC DNA]</scope>
</reference>
<dbReference type="RefSeq" id="WP_087142888.1">
    <property type="nucleotide sequence ID" value="NZ_FUKI01000092.1"/>
</dbReference>
<gene>
    <name evidence="1" type="ORF">CRENPOLYSF1_190010</name>
</gene>
<sequence>MENISNFQSITQNFDSNDTLDTRLGIEGYYANTQISRYLKQAEEDDYLTLVGLHQLAKSIGVINSEKITHKVELIRNIQKAINCQPCFRSEIRNICYDNDCNWQKECKKMIAEWYR</sequence>
<evidence type="ECO:0000313" key="2">
    <source>
        <dbReference type="Proteomes" id="UP000195667"/>
    </source>
</evidence>
<dbReference type="Proteomes" id="UP000195667">
    <property type="component" value="Unassembled WGS sequence"/>
</dbReference>
<dbReference type="EMBL" id="FUKI01000092">
    <property type="protein sequence ID" value="SJM91303.1"/>
    <property type="molecule type" value="Genomic_DNA"/>
</dbReference>
<organism evidence="1 2">
    <name type="scientific">Crenothrix polyspora</name>
    <dbReference type="NCBI Taxonomy" id="360316"/>
    <lineage>
        <taxon>Bacteria</taxon>
        <taxon>Pseudomonadati</taxon>
        <taxon>Pseudomonadota</taxon>
        <taxon>Gammaproteobacteria</taxon>
        <taxon>Methylococcales</taxon>
        <taxon>Crenotrichaceae</taxon>
        <taxon>Crenothrix</taxon>
    </lineage>
</organism>
<dbReference type="OrthoDB" id="5567088at2"/>
<evidence type="ECO:0000313" key="1">
    <source>
        <dbReference type="EMBL" id="SJM91303.1"/>
    </source>
</evidence>
<keyword evidence="2" id="KW-1185">Reference proteome</keyword>
<accession>A0A1R4H4W9</accession>
<proteinExistence type="predicted"/>
<protein>
    <submittedName>
        <fullName evidence="1">Uncharacterized protein</fullName>
    </submittedName>
</protein>
<dbReference type="AlphaFoldDB" id="A0A1R4H4W9"/>